<accession>A0AA35TGW4</accession>
<sequence length="47" mass="5243">MECTSPCTISMTENMSATEDITISVQAEDHFGNLATDDNLYFLKIIK</sequence>
<protein>
    <submittedName>
        <fullName evidence="1">Uncharacterized protein</fullName>
    </submittedName>
</protein>
<dbReference type="AlphaFoldDB" id="A0AA35TGW4"/>
<keyword evidence="2" id="KW-1185">Reference proteome</keyword>
<name>A0AA35TGW4_GEOBA</name>
<proteinExistence type="predicted"/>
<comment type="caution">
    <text evidence="1">The sequence shown here is derived from an EMBL/GenBank/DDBJ whole genome shotgun (WGS) entry which is preliminary data.</text>
</comment>
<evidence type="ECO:0000313" key="2">
    <source>
        <dbReference type="Proteomes" id="UP001174909"/>
    </source>
</evidence>
<gene>
    <name evidence="1" type="ORF">GBAR_LOCUS26177</name>
</gene>
<evidence type="ECO:0000313" key="1">
    <source>
        <dbReference type="EMBL" id="CAI8047373.1"/>
    </source>
</evidence>
<dbReference type="EMBL" id="CASHTH010003631">
    <property type="protein sequence ID" value="CAI8047373.1"/>
    <property type="molecule type" value="Genomic_DNA"/>
</dbReference>
<organism evidence="1 2">
    <name type="scientific">Geodia barretti</name>
    <name type="common">Barrett's horny sponge</name>
    <dbReference type="NCBI Taxonomy" id="519541"/>
    <lineage>
        <taxon>Eukaryota</taxon>
        <taxon>Metazoa</taxon>
        <taxon>Porifera</taxon>
        <taxon>Demospongiae</taxon>
        <taxon>Heteroscleromorpha</taxon>
        <taxon>Tetractinellida</taxon>
        <taxon>Astrophorina</taxon>
        <taxon>Geodiidae</taxon>
        <taxon>Geodia</taxon>
    </lineage>
</organism>
<dbReference type="Proteomes" id="UP001174909">
    <property type="component" value="Unassembled WGS sequence"/>
</dbReference>
<reference evidence="1" key="1">
    <citation type="submission" date="2023-03" db="EMBL/GenBank/DDBJ databases">
        <authorList>
            <person name="Steffen K."/>
            <person name="Cardenas P."/>
        </authorList>
    </citation>
    <scope>NUCLEOTIDE SEQUENCE</scope>
</reference>